<dbReference type="Gene3D" id="3.30.420.10">
    <property type="entry name" value="Ribonuclease H-like superfamily/Ribonuclease H"/>
    <property type="match status" value="1"/>
</dbReference>
<name>A0A151T9P3_CAJCA</name>
<dbReference type="SUPFAM" id="SSF53098">
    <property type="entry name" value="Ribonuclease H-like"/>
    <property type="match status" value="1"/>
</dbReference>
<keyword evidence="1" id="KW-0378">Hydrolase</keyword>
<reference evidence="3 4" key="1">
    <citation type="journal article" date="2012" name="Nat. Biotechnol.">
        <title>Draft genome sequence of pigeonpea (Cajanus cajan), an orphan legume crop of resource-poor farmers.</title>
        <authorList>
            <person name="Varshney R.K."/>
            <person name="Chen W."/>
            <person name="Li Y."/>
            <person name="Bharti A.K."/>
            <person name="Saxena R.K."/>
            <person name="Schlueter J.A."/>
            <person name="Donoghue M.T."/>
            <person name="Azam S."/>
            <person name="Fan G."/>
            <person name="Whaley A.M."/>
            <person name="Farmer A.D."/>
            <person name="Sheridan J."/>
            <person name="Iwata A."/>
            <person name="Tuteja R."/>
            <person name="Penmetsa R.V."/>
            <person name="Wu W."/>
            <person name="Upadhyaya H.D."/>
            <person name="Yang S.P."/>
            <person name="Shah T."/>
            <person name="Saxena K.B."/>
            <person name="Michael T."/>
            <person name="McCombie W.R."/>
            <person name="Yang B."/>
            <person name="Zhang G."/>
            <person name="Yang H."/>
            <person name="Wang J."/>
            <person name="Spillane C."/>
            <person name="Cook D.R."/>
            <person name="May G.D."/>
            <person name="Xu X."/>
            <person name="Jackson S.A."/>
        </authorList>
    </citation>
    <scope>NUCLEOTIDE SEQUENCE [LARGE SCALE GENOMIC DNA]</scope>
    <source>
        <strain evidence="4">cv. Asha</strain>
    </source>
</reference>
<dbReference type="Proteomes" id="UP000075243">
    <property type="component" value="Chromosome 7"/>
</dbReference>
<organism evidence="3 4">
    <name type="scientific">Cajanus cajan</name>
    <name type="common">Pigeon pea</name>
    <name type="synonym">Cajanus indicus</name>
    <dbReference type="NCBI Taxonomy" id="3821"/>
    <lineage>
        <taxon>Eukaryota</taxon>
        <taxon>Viridiplantae</taxon>
        <taxon>Streptophyta</taxon>
        <taxon>Embryophyta</taxon>
        <taxon>Tracheophyta</taxon>
        <taxon>Spermatophyta</taxon>
        <taxon>Magnoliopsida</taxon>
        <taxon>eudicotyledons</taxon>
        <taxon>Gunneridae</taxon>
        <taxon>Pentapetalae</taxon>
        <taxon>rosids</taxon>
        <taxon>fabids</taxon>
        <taxon>Fabales</taxon>
        <taxon>Fabaceae</taxon>
        <taxon>Papilionoideae</taxon>
        <taxon>50 kb inversion clade</taxon>
        <taxon>NPAAA clade</taxon>
        <taxon>indigoferoid/millettioid clade</taxon>
        <taxon>Phaseoleae</taxon>
        <taxon>Cajanus</taxon>
    </lineage>
</organism>
<keyword evidence="1" id="KW-0645">Protease</keyword>
<dbReference type="Pfam" id="PF14223">
    <property type="entry name" value="Retrotran_gag_2"/>
    <property type="match status" value="1"/>
</dbReference>
<dbReference type="GO" id="GO:0008233">
    <property type="term" value="F:peptidase activity"/>
    <property type="evidence" value="ECO:0007669"/>
    <property type="project" value="UniProtKB-KW"/>
</dbReference>
<accession>A0A151T9P3</accession>
<dbReference type="InterPro" id="IPR057670">
    <property type="entry name" value="SH3_retrovirus"/>
</dbReference>
<dbReference type="InterPro" id="IPR039537">
    <property type="entry name" value="Retrotran_Ty1/copia-like"/>
</dbReference>
<dbReference type="Pfam" id="PF13976">
    <property type="entry name" value="gag_pre-integrs"/>
    <property type="match status" value="1"/>
</dbReference>
<feature type="domain" description="Integrase catalytic" evidence="2">
    <location>
        <begin position="375"/>
        <end position="539"/>
    </location>
</feature>
<dbReference type="Pfam" id="PF22936">
    <property type="entry name" value="Pol_BBD"/>
    <property type="match status" value="1"/>
</dbReference>
<dbReference type="PROSITE" id="PS50994">
    <property type="entry name" value="INTEGRASE"/>
    <property type="match status" value="1"/>
</dbReference>
<dbReference type="PANTHER" id="PTHR42648">
    <property type="entry name" value="TRANSPOSASE, PUTATIVE-RELATED"/>
    <property type="match status" value="1"/>
</dbReference>
<dbReference type="InterPro" id="IPR025724">
    <property type="entry name" value="GAG-pre-integrase_dom"/>
</dbReference>
<dbReference type="GO" id="GO:0015074">
    <property type="term" value="P:DNA integration"/>
    <property type="evidence" value="ECO:0007669"/>
    <property type="project" value="InterPro"/>
</dbReference>
<feature type="non-terminal residue" evidence="3">
    <location>
        <position position="1"/>
    </location>
</feature>
<dbReference type="EMBL" id="CM003609">
    <property type="protein sequence ID" value="KYP63768.1"/>
    <property type="molecule type" value="Genomic_DNA"/>
</dbReference>
<dbReference type="InterPro" id="IPR001584">
    <property type="entry name" value="Integrase_cat-core"/>
</dbReference>
<protein>
    <submittedName>
        <fullName evidence="3">Retrovirus-related Pol polyprotein from transposon TNT 1-94</fullName>
    </submittedName>
</protein>
<dbReference type="GO" id="GO:0003676">
    <property type="term" value="F:nucleic acid binding"/>
    <property type="evidence" value="ECO:0007669"/>
    <property type="project" value="InterPro"/>
</dbReference>
<evidence type="ECO:0000256" key="1">
    <source>
        <dbReference type="ARBA" id="ARBA00022670"/>
    </source>
</evidence>
<dbReference type="PANTHER" id="PTHR42648:SF26">
    <property type="entry name" value="INTEGRASE CATALYTIC DOMAIN-CONTAINING PROTEIN"/>
    <property type="match status" value="1"/>
</dbReference>
<proteinExistence type="predicted"/>
<dbReference type="InterPro" id="IPR012337">
    <property type="entry name" value="RNaseH-like_sf"/>
</dbReference>
<sequence length="678" mass="77448">NTLQVYFKSQTRAKVNQLKTQLKGIKKSTSLNEYLLSIKKIVDTLAYVGSPIDSSEHISIILDGLPSEYNPFVTSIISITDPYTVTEVKTLLVTLENRLERQKKEEHDALTMQNIQANLAQIHSRFGRHQGGRFQIQLKLLRKSFFQFSDSILKLSEYCYDDKKFFDTGVTNHVTLDSTNLQGKVPYNGNTKMKMANGETSSIKSIGTSFFFTPNSISPLFLNKLLHVPTITKNLLSVSQFARDNNVFFEFFPDKCCIKSQATRKLLLESKLRHGLYAFDDISLITSPCTFVPTNVASCNSISSSISVANSTNGSTQLSLYKLWQSRLGHANYKIIQHVLHNSNIYVPRNYTFNVCKSCCYGKSHNMPFYSSKTAYNKPLQLVFSDIWGPVPVPSSNGSRYYIHFLDAYSKYTWIYLIQFKSQALAYFMHFKKMIDNQLDMKIKCLQTDGGKKYTIFSSFLNEHGIIHRLSCLYTHEQNGTIERKHRHIVEVGLSMLANASMPLKFWGEAFSFVVHIINQLPTPTLSYSALMETFFFSKKNPDYHHLRIFGCACYPNMRPYNKNKLEFRSQECVFLGYTSNYKGYLCLSKTGKVFISRHVIFDEDLFPFAVNPKFLEENDSAAAVSTPTPLPCIPIYIQPNTPTIPSNLEHNNQQLLYIPPPQIAHQPHHLALQILIL</sequence>
<evidence type="ECO:0000259" key="2">
    <source>
        <dbReference type="PROSITE" id="PS50994"/>
    </source>
</evidence>
<keyword evidence="4" id="KW-1185">Reference proteome</keyword>
<dbReference type="Pfam" id="PF00665">
    <property type="entry name" value="rve"/>
    <property type="match status" value="1"/>
</dbReference>
<dbReference type="InterPro" id="IPR054722">
    <property type="entry name" value="PolX-like_BBD"/>
</dbReference>
<gene>
    <name evidence="3" type="ORF">KK1_018350</name>
</gene>
<evidence type="ECO:0000313" key="4">
    <source>
        <dbReference type="Proteomes" id="UP000075243"/>
    </source>
</evidence>
<dbReference type="AlphaFoldDB" id="A0A151T9P3"/>
<dbReference type="Pfam" id="PF25597">
    <property type="entry name" value="SH3_retrovirus"/>
    <property type="match status" value="1"/>
</dbReference>
<evidence type="ECO:0000313" key="3">
    <source>
        <dbReference type="EMBL" id="KYP63768.1"/>
    </source>
</evidence>
<dbReference type="InterPro" id="IPR036397">
    <property type="entry name" value="RNaseH_sf"/>
</dbReference>
<dbReference type="GO" id="GO:0006508">
    <property type="term" value="P:proteolysis"/>
    <property type="evidence" value="ECO:0007669"/>
    <property type="project" value="UniProtKB-KW"/>
</dbReference>
<dbReference type="Gramene" id="C.cajan_17824.t">
    <property type="protein sequence ID" value="C.cajan_17824.t"/>
    <property type="gene ID" value="C.cajan_17824"/>
</dbReference>